<dbReference type="EMBL" id="QURN01000014">
    <property type="protein sequence ID" value="RFC65676.1"/>
    <property type="molecule type" value="Genomic_DNA"/>
</dbReference>
<dbReference type="GO" id="GO:0004739">
    <property type="term" value="F:pyruvate dehydrogenase (acetyl-transferring) activity"/>
    <property type="evidence" value="ECO:0007669"/>
    <property type="project" value="UniProtKB-EC"/>
</dbReference>
<dbReference type="CDD" id="cd02000">
    <property type="entry name" value="TPP_E1_PDC_ADC_BCADC"/>
    <property type="match status" value="1"/>
</dbReference>
<gene>
    <name evidence="7" type="ORF">DY251_16675</name>
</gene>
<name>A0A371X8X4_9HYPH</name>
<dbReference type="RefSeq" id="WP_116625048.1">
    <property type="nucleotide sequence ID" value="NZ_QURN01000014.1"/>
</dbReference>
<organism evidence="7 8">
    <name type="scientific">Mesorhizobium denitrificans</name>
    <dbReference type="NCBI Taxonomy" id="2294114"/>
    <lineage>
        <taxon>Bacteria</taxon>
        <taxon>Pseudomonadati</taxon>
        <taxon>Pseudomonadota</taxon>
        <taxon>Alphaproteobacteria</taxon>
        <taxon>Hyphomicrobiales</taxon>
        <taxon>Phyllobacteriaceae</taxon>
        <taxon>Mesorhizobium</taxon>
    </lineage>
</organism>
<sequence>MTGMQLSRDELLRAYRTMRIIRVFEDRVSAEMASGDIPGNTHLYAGQEASAVGVCFHLTEDDKIASTHRGHGHCIAKGCDVDGMMAEIFGKDTGICRGKGGSMHIADLSKGMLGANGIVGGGPPLACGAALTAQVLNRDDVAVCFSGDGAINQGTTAESMNLAQIWKLPVIFAVEDNGFGEATAKSFVVAGEITKRAEALGMASAHVDGVDFFAVHDAAQEAVARARRGEGPTLLHIETPRYYGHFSGDPDNYRTPEEKSAMRRERDCLAVFRSRVTQAKLLDDADLDRVDAEVQQLIDSAVKAARAAPQPGLETLTTDVYVRYV</sequence>
<evidence type="ECO:0000256" key="4">
    <source>
        <dbReference type="ARBA" id="ARBA00025211"/>
    </source>
</evidence>
<evidence type="ECO:0000256" key="2">
    <source>
        <dbReference type="ARBA" id="ARBA00023002"/>
    </source>
</evidence>
<comment type="cofactor">
    <cofactor evidence="1">
        <name>thiamine diphosphate</name>
        <dbReference type="ChEBI" id="CHEBI:58937"/>
    </cofactor>
</comment>
<keyword evidence="3" id="KW-0786">Thiamine pyrophosphate</keyword>
<dbReference type="AlphaFoldDB" id="A0A371X8X4"/>
<dbReference type="Proteomes" id="UP000262379">
    <property type="component" value="Unassembled WGS sequence"/>
</dbReference>
<evidence type="ECO:0000256" key="1">
    <source>
        <dbReference type="ARBA" id="ARBA00001964"/>
    </source>
</evidence>
<feature type="domain" description="Dehydrogenase E1 component" evidence="6">
    <location>
        <begin position="17"/>
        <end position="312"/>
    </location>
</feature>
<dbReference type="SUPFAM" id="SSF52518">
    <property type="entry name" value="Thiamin diphosphate-binding fold (THDP-binding)"/>
    <property type="match status" value="1"/>
</dbReference>
<accession>A0A371X8X4</accession>
<dbReference type="PANTHER" id="PTHR11516">
    <property type="entry name" value="PYRUVATE DEHYDROGENASE E1 COMPONENT, ALPHA SUBUNIT BACTERIAL AND ORGANELLAR"/>
    <property type="match status" value="1"/>
</dbReference>
<reference evidence="8" key="1">
    <citation type="submission" date="2018-08" db="EMBL/GenBank/DDBJ databases">
        <authorList>
            <person name="Im W.T."/>
        </authorList>
    </citation>
    <scope>NUCLEOTIDE SEQUENCE [LARGE SCALE GENOMIC DNA]</scope>
    <source>
        <strain evidence="8">LA-28</strain>
    </source>
</reference>
<dbReference type="Pfam" id="PF00676">
    <property type="entry name" value="E1_dh"/>
    <property type="match status" value="1"/>
</dbReference>
<evidence type="ECO:0000256" key="5">
    <source>
        <dbReference type="ARBA" id="ARBA00051231"/>
    </source>
</evidence>
<dbReference type="Gene3D" id="3.40.50.970">
    <property type="match status" value="1"/>
</dbReference>
<keyword evidence="2" id="KW-0560">Oxidoreductase</keyword>
<dbReference type="InterPro" id="IPR050642">
    <property type="entry name" value="PDH_E1_Alpha_Subunit"/>
</dbReference>
<evidence type="ECO:0000259" key="6">
    <source>
        <dbReference type="Pfam" id="PF00676"/>
    </source>
</evidence>
<comment type="function">
    <text evidence="4">The pyruvate dehydrogenase complex catalyzes the overall conversion of pyruvate to acetyl-CoA and CO(2). It contains multiple copies of three enzymatic components: pyruvate dehydrogenase (E1), dihydrolipoamide acetyltransferase (E2) and lipoamide dehydrogenase (E3).</text>
</comment>
<dbReference type="InterPro" id="IPR029061">
    <property type="entry name" value="THDP-binding"/>
</dbReference>
<proteinExistence type="predicted"/>
<dbReference type="InterPro" id="IPR001017">
    <property type="entry name" value="DH_E1"/>
</dbReference>
<evidence type="ECO:0000313" key="7">
    <source>
        <dbReference type="EMBL" id="RFC65676.1"/>
    </source>
</evidence>
<comment type="caution">
    <text evidence="7">The sequence shown here is derived from an EMBL/GenBank/DDBJ whole genome shotgun (WGS) entry which is preliminary data.</text>
</comment>
<evidence type="ECO:0000256" key="3">
    <source>
        <dbReference type="ARBA" id="ARBA00023052"/>
    </source>
</evidence>
<evidence type="ECO:0000313" key="8">
    <source>
        <dbReference type="Proteomes" id="UP000262379"/>
    </source>
</evidence>
<protein>
    <submittedName>
        <fullName evidence="7">Thiamine pyrophosphate-dependent dehydrogenase E1 component subunit alpha</fullName>
    </submittedName>
</protein>
<dbReference type="GO" id="GO:0006086">
    <property type="term" value="P:pyruvate decarboxylation to acetyl-CoA"/>
    <property type="evidence" value="ECO:0007669"/>
    <property type="project" value="TreeGrafter"/>
</dbReference>
<keyword evidence="8" id="KW-1185">Reference proteome</keyword>
<dbReference type="PANTHER" id="PTHR11516:SF60">
    <property type="entry name" value="PYRUVATE DEHYDROGENASE E1 COMPONENT SUBUNIT ALPHA"/>
    <property type="match status" value="1"/>
</dbReference>
<comment type="catalytic activity">
    <reaction evidence="5">
        <text>N(6)-[(R)-lipoyl]-L-lysyl-[protein] + pyruvate + H(+) = N(6)-[(R)-S(8)-acetyldihydrolipoyl]-L-lysyl-[protein] + CO2</text>
        <dbReference type="Rhea" id="RHEA:19189"/>
        <dbReference type="Rhea" id="RHEA-COMP:10474"/>
        <dbReference type="Rhea" id="RHEA-COMP:10478"/>
        <dbReference type="ChEBI" id="CHEBI:15361"/>
        <dbReference type="ChEBI" id="CHEBI:15378"/>
        <dbReference type="ChEBI" id="CHEBI:16526"/>
        <dbReference type="ChEBI" id="CHEBI:83099"/>
        <dbReference type="ChEBI" id="CHEBI:83111"/>
        <dbReference type="EC" id="1.2.4.1"/>
    </reaction>
</comment>